<dbReference type="EMBL" id="JARIHO010000021">
    <property type="protein sequence ID" value="KAJ7346121.1"/>
    <property type="molecule type" value="Genomic_DNA"/>
</dbReference>
<gene>
    <name evidence="2" type="ORF">DFH08DRAFT_701435</name>
</gene>
<dbReference type="AlphaFoldDB" id="A0AAD6ZYL8"/>
<dbReference type="Proteomes" id="UP001218218">
    <property type="component" value="Unassembled WGS sequence"/>
</dbReference>
<proteinExistence type="predicted"/>
<reference evidence="2" key="1">
    <citation type="submission" date="2023-03" db="EMBL/GenBank/DDBJ databases">
        <title>Massive genome expansion in bonnet fungi (Mycena s.s.) driven by repeated elements and novel gene families across ecological guilds.</title>
        <authorList>
            <consortium name="Lawrence Berkeley National Laboratory"/>
            <person name="Harder C.B."/>
            <person name="Miyauchi S."/>
            <person name="Viragh M."/>
            <person name="Kuo A."/>
            <person name="Thoen E."/>
            <person name="Andreopoulos B."/>
            <person name="Lu D."/>
            <person name="Skrede I."/>
            <person name="Drula E."/>
            <person name="Henrissat B."/>
            <person name="Morin E."/>
            <person name="Kohler A."/>
            <person name="Barry K."/>
            <person name="LaButti K."/>
            <person name="Morin E."/>
            <person name="Salamov A."/>
            <person name="Lipzen A."/>
            <person name="Mereny Z."/>
            <person name="Hegedus B."/>
            <person name="Baldrian P."/>
            <person name="Stursova M."/>
            <person name="Weitz H."/>
            <person name="Taylor A."/>
            <person name="Grigoriev I.V."/>
            <person name="Nagy L.G."/>
            <person name="Martin F."/>
            <person name="Kauserud H."/>
        </authorList>
    </citation>
    <scope>NUCLEOTIDE SEQUENCE</scope>
    <source>
        <strain evidence="2">CBHHK002</strain>
    </source>
</reference>
<evidence type="ECO:0000313" key="3">
    <source>
        <dbReference type="Proteomes" id="UP001218218"/>
    </source>
</evidence>
<dbReference type="InterPro" id="IPR043708">
    <property type="entry name" value="DUF5648"/>
</dbReference>
<sequence length="168" mass="18358">PFYQVYIPSITAHIYTIYDFNITSFIVGNPGTTFLGIAAFIFANPEPSTVPFFCLRSATSAAYFYTTNQTERDAARASGFTDFMTAGYIYPTQVCGTVPLYRLHFVAANADYMYTTSAAERDITVLNLRFIYEGVAGYVFDLLSCECFGSSSVPSFLTDVVGLGGTAS</sequence>
<dbReference type="Pfam" id="PF18885">
    <property type="entry name" value="DUF5648"/>
    <property type="match status" value="1"/>
</dbReference>
<name>A0AAD6ZYL8_9AGAR</name>
<protein>
    <recommendedName>
        <fullName evidence="1">DUF5648 domain-containing protein</fullName>
    </recommendedName>
</protein>
<feature type="domain" description="DUF5648" evidence="1">
    <location>
        <begin position="1"/>
        <end position="139"/>
    </location>
</feature>
<comment type="caution">
    <text evidence="2">The sequence shown here is derived from an EMBL/GenBank/DDBJ whole genome shotgun (WGS) entry which is preliminary data.</text>
</comment>
<keyword evidence="3" id="KW-1185">Reference proteome</keyword>
<evidence type="ECO:0000313" key="2">
    <source>
        <dbReference type="EMBL" id="KAJ7346121.1"/>
    </source>
</evidence>
<accession>A0AAD6ZYL8</accession>
<organism evidence="2 3">
    <name type="scientific">Mycena albidolilacea</name>
    <dbReference type="NCBI Taxonomy" id="1033008"/>
    <lineage>
        <taxon>Eukaryota</taxon>
        <taxon>Fungi</taxon>
        <taxon>Dikarya</taxon>
        <taxon>Basidiomycota</taxon>
        <taxon>Agaricomycotina</taxon>
        <taxon>Agaricomycetes</taxon>
        <taxon>Agaricomycetidae</taxon>
        <taxon>Agaricales</taxon>
        <taxon>Marasmiineae</taxon>
        <taxon>Mycenaceae</taxon>
        <taxon>Mycena</taxon>
    </lineage>
</organism>
<feature type="non-terminal residue" evidence="2">
    <location>
        <position position="1"/>
    </location>
</feature>
<evidence type="ECO:0000259" key="1">
    <source>
        <dbReference type="Pfam" id="PF18885"/>
    </source>
</evidence>